<evidence type="ECO:0000256" key="1">
    <source>
        <dbReference type="SAM" id="MobiDB-lite"/>
    </source>
</evidence>
<reference evidence="4" key="1">
    <citation type="journal article" date="2019" name="Int. J. Syst. Evol. Microbiol.">
        <title>The Global Catalogue of Microorganisms (GCM) 10K type strain sequencing project: providing services to taxonomists for standard genome sequencing and annotation.</title>
        <authorList>
            <consortium name="The Broad Institute Genomics Platform"/>
            <consortium name="The Broad Institute Genome Sequencing Center for Infectious Disease"/>
            <person name="Wu L."/>
            <person name="Ma J."/>
        </authorList>
    </citation>
    <scope>NUCLEOTIDE SEQUENCE [LARGE SCALE GENOMIC DNA]</scope>
    <source>
        <strain evidence="4">CGMCC 1.12125</strain>
    </source>
</reference>
<dbReference type="InterPro" id="IPR008613">
    <property type="entry name" value="Excalibur_Ca-bd_domain"/>
</dbReference>
<proteinExistence type="predicted"/>
<accession>A0ABV8XVA7</accession>
<dbReference type="SMART" id="SM00894">
    <property type="entry name" value="Excalibur"/>
    <property type="match status" value="1"/>
</dbReference>
<evidence type="ECO:0000313" key="4">
    <source>
        <dbReference type="Proteomes" id="UP001595965"/>
    </source>
</evidence>
<dbReference type="EMBL" id="JBHSEN010000001">
    <property type="protein sequence ID" value="MFC4428916.1"/>
    <property type="molecule type" value="Genomic_DNA"/>
</dbReference>
<dbReference type="Pfam" id="PF05901">
    <property type="entry name" value="Excalibur"/>
    <property type="match status" value="1"/>
</dbReference>
<name>A0ABV8XVA7_9MICC</name>
<evidence type="ECO:0000313" key="3">
    <source>
        <dbReference type="EMBL" id="MFC4428916.1"/>
    </source>
</evidence>
<dbReference type="RefSeq" id="WP_378108223.1">
    <property type="nucleotide sequence ID" value="NZ_JBHSEN010000001.1"/>
</dbReference>
<feature type="region of interest" description="Disordered" evidence="1">
    <location>
        <begin position="66"/>
        <end position="90"/>
    </location>
</feature>
<sequence length="90" mass="9289">MAEEKGAADRAAQAEADRQAAAEAERKATREREAAPAPVPTKAPEPTRAPASAFYANCDAARAAGAAPVYRGDPGYSKKLDRDGDGVGCE</sequence>
<gene>
    <name evidence="3" type="ORF">ACFO0K_04385</name>
</gene>
<protein>
    <submittedName>
        <fullName evidence="3">Excalibur calcium-binding domain-containing protein</fullName>
    </submittedName>
</protein>
<dbReference type="Proteomes" id="UP001595965">
    <property type="component" value="Unassembled WGS sequence"/>
</dbReference>
<feature type="domain" description="Excalibur calcium-binding" evidence="2">
    <location>
        <begin position="54"/>
        <end position="90"/>
    </location>
</feature>
<organism evidence="3 4">
    <name type="scientific">Citricoccus alkalitolerans</name>
    <dbReference type="NCBI Taxonomy" id="246603"/>
    <lineage>
        <taxon>Bacteria</taxon>
        <taxon>Bacillati</taxon>
        <taxon>Actinomycetota</taxon>
        <taxon>Actinomycetes</taxon>
        <taxon>Micrococcales</taxon>
        <taxon>Micrococcaceae</taxon>
        <taxon>Citricoccus</taxon>
    </lineage>
</organism>
<comment type="caution">
    <text evidence="3">The sequence shown here is derived from an EMBL/GenBank/DDBJ whole genome shotgun (WGS) entry which is preliminary data.</text>
</comment>
<feature type="compositionally biased region" description="Basic and acidic residues" evidence="1">
    <location>
        <begin position="76"/>
        <end position="90"/>
    </location>
</feature>
<evidence type="ECO:0000259" key="2">
    <source>
        <dbReference type="SMART" id="SM00894"/>
    </source>
</evidence>
<feature type="region of interest" description="Disordered" evidence="1">
    <location>
        <begin position="1"/>
        <end position="50"/>
    </location>
</feature>
<feature type="compositionally biased region" description="Basic and acidic residues" evidence="1">
    <location>
        <begin position="15"/>
        <end position="34"/>
    </location>
</feature>
<keyword evidence="4" id="KW-1185">Reference proteome</keyword>